<gene>
    <name evidence="4" type="ORF">ZEAMMB73_Zm00001d019032</name>
</gene>
<dbReference type="OrthoDB" id="680835at2759"/>
<dbReference type="KEGG" id="zma:103632059"/>
<evidence type="ECO:0000256" key="1">
    <source>
        <dbReference type="ARBA" id="ARBA00010149"/>
    </source>
</evidence>
<organism evidence="4">
    <name type="scientific">Zea mays</name>
    <name type="common">Maize</name>
    <dbReference type="NCBI Taxonomy" id="4577"/>
    <lineage>
        <taxon>Eukaryota</taxon>
        <taxon>Viridiplantae</taxon>
        <taxon>Streptophyta</taxon>
        <taxon>Embryophyta</taxon>
        <taxon>Tracheophyta</taxon>
        <taxon>Spermatophyta</taxon>
        <taxon>Magnoliopsida</taxon>
        <taxon>Liliopsida</taxon>
        <taxon>Poales</taxon>
        <taxon>Poaceae</taxon>
        <taxon>PACMAD clade</taxon>
        <taxon>Panicoideae</taxon>
        <taxon>Andropogonodae</taxon>
        <taxon>Andropogoneae</taxon>
        <taxon>Tripsacinae</taxon>
        <taxon>Zea</taxon>
    </lineage>
</organism>
<name>A0A1D6HUE6_MAIZE</name>
<dbReference type="InParanoid" id="A0A1D6HUE6"/>
<accession>A0A1D6HUE6</accession>
<feature type="domain" description="Meg" evidence="3">
    <location>
        <begin position="1"/>
        <end position="88"/>
    </location>
</feature>
<comment type="similarity">
    <text evidence="1">Belongs to the MEG family.</text>
</comment>
<evidence type="ECO:0000313" key="4">
    <source>
        <dbReference type="EMBL" id="ONM51926.1"/>
    </source>
</evidence>
<dbReference type="AlphaFoldDB" id="A0A1D6HUE6"/>
<evidence type="ECO:0000259" key="3">
    <source>
        <dbReference type="Pfam" id="PF24153"/>
    </source>
</evidence>
<proteinExistence type="inferred from homology"/>
<keyword evidence="2" id="KW-1015">Disulfide bond</keyword>
<reference evidence="4" key="1">
    <citation type="submission" date="2015-12" db="EMBL/GenBank/DDBJ databases">
        <title>Update maize B73 reference genome by single molecule sequencing technologies.</title>
        <authorList>
            <consortium name="Maize Genome Sequencing Project"/>
            <person name="Ware D."/>
        </authorList>
    </citation>
    <scope>NUCLEOTIDE SEQUENCE [LARGE SCALE GENOMIC DNA]</scope>
    <source>
        <tissue evidence="4">Seedling</tissue>
    </source>
</reference>
<dbReference type="ExpressionAtlas" id="A0A1D6HUE6">
    <property type="expression patterns" value="baseline and differential"/>
</dbReference>
<sequence length="88" mass="9817">MEYRKRVDALVFFSFLLVGYFAAHAYDEKGHVTDEVAVPAPSEGGVMRATGAHCEVSVPCKDKRCYCCVGGRIDECYLTMPFCNYACF</sequence>
<dbReference type="Pfam" id="PF24153">
    <property type="entry name" value="Meg"/>
    <property type="match status" value="1"/>
</dbReference>
<evidence type="ECO:0000256" key="2">
    <source>
        <dbReference type="ARBA" id="ARBA00023157"/>
    </source>
</evidence>
<dbReference type="InterPro" id="IPR056205">
    <property type="entry name" value="Meg"/>
</dbReference>
<protein>
    <recommendedName>
        <fullName evidence="3">Meg domain-containing protein</fullName>
    </recommendedName>
</protein>
<dbReference type="EMBL" id="CM007650">
    <property type="protein sequence ID" value="ONM51926.1"/>
    <property type="molecule type" value="Genomic_DNA"/>
</dbReference>